<protein>
    <recommendedName>
        <fullName evidence="5">Fimbrial assembly protein</fullName>
    </recommendedName>
</protein>
<dbReference type="EMBL" id="JNVC02000005">
    <property type="protein sequence ID" value="KEZ51863.1"/>
    <property type="molecule type" value="Genomic_DNA"/>
</dbReference>
<dbReference type="OrthoDB" id="2971140at2"/>
<keyword evidence="1" id="KW-0175">Coiled coil</keyword>
<sequence>MLADINLLPKKDPRNVANATLYILLAFIAVIFAGLFIIQLTSANGEKAEVKSQVAALQSEHERLAAEKGTKSNSGSSVSSLQSAVEYAHGVSLDSVPVVKELAGKLPERGFFKTFSYNDAGELTLSVQFDTNREAAYYLARLKESTYFTKADLISITAVKEEGTGPAEGEESDGVPRSEAQYILTLNPDYIQAESGEPADDDSSS</sequence>
<evidence type="ECO:0008006" key="5">
    <source>
        <dbReference type="Google" id="ProtNLM"/>
    </source>
</evidence>
<keyword evidence="2" id="KW-0472">Membrane</keyword>
<dbReference type="STRING" id="246786.GS18_0212200"/>
<proteinExistence type="predicted"/>
<comment type="caution">
    <text evidence="3">The sequence shown here is derived from an EMBL/GenBank/DDBJ whole genome shotgun (WGS) entry which is preliminary data.</text>
</comment>
<evidence type="ECO:0000313" key="3">
    <source>
        <dbReference type="EMBL" id="KEZ51863.1"/>
    </source>
</evidence>
<evidence type="ECO:0000256" key="1">
    <source>
        <dbReference type="SAM" id="Coils"/>
    </source>
</evidence>
<keyword evidence="2" id="KW-0812">Transmembrane</keyword>
<evidence type="ECO:0000313" key="4">
    <source>
        <dbReference type="Proteomes" id="UP000028549"/>
    </source>
</evidence>
<dbReference type="AlphaFoldDB" id="A0A084GX01"/>
<dbReference type="Proteomes" id="UP000028549">
    <property type="component" value="Unassembled WGS sequence"/>
</dbReference>
<keyword evidence="2" id="KW-1133">Transmembrane helix</keyword>
<dbReference type="RefSeq" id="WP_029566789.1">
    <property type="nucleotide sequence ID" value="NZ_JNVC02000005.1"/>
</dbReference>
<feature type="transmembrane region" description="Helical" evidence="2">
    <location>
        <begin position="20"/>
        <end position="38"/>
    </location>
</feature>
<reference evidence="3 4" key="1">
    <citation type="journal article" date="2005" name="Int. J. Syst. Evol. Microbiol.">
        <title>Bacillus cibi sp. nov., isolated from jeotgal, a traditional Korean fermented seafood.</title>
        <authorList>
            <person name="Yoon J.H."/>
            <person name="Lee C.H."/>
            <person name="Oh T.K."/>
        </authorList>
    </citation>
    <scope>NUCLEOTIDE SEQUENCE [LARGE SCALE GENOMIC DNA]</scope>
    <source>
        <strain evidence="3 4">DSM 16189</strain>
    </source>
</reference>
<organism evidence="3 4">
    <name type="scientific">Metabacillus indicus</name>
    <name type="common">Bacillus indicus</name>
    <dbReference type="NCBI Taxonomy" id="246786"/>
    <lineage>
        <taxon>Bacteria</taxon>
        <taxon>Bacillati</taxon>
        <taxon>Bacillota</taxon>
        <taxon>Bacilli</taxon>
        <taxon>Bacillales</taxon>
        <taxon>Bacillaceae</taxon>
        <taxon>Metabacillus</taxon>
    </lineage>
</organism>
<dbReference type="Pfam" id="PF05137">
    <property type="entry name" value="PilN"/>
    <property type="match status" value="1"/>
</dbReference>
<evidence type="ECO:0000256" key="2">
    <source>
        <dbReference type="SAM" id="Phobius"/>
    </source>
</evidence>
<name>A0A084GX01_METID</name>
<dbReference type="InterPro" id="IPR007813">
    <property type="entry name" value="PilN"/>
</dbReference>
<accession>A0A084GX01</accession>
<gene>
    <name evidence="3" type="ORF">GS18_0212200</name>
</gene>
<feature type="coiled-coil region" evidence="1">
    <location>
        <begin position="40"/>
        <end position="67"/>
    </location>
</feature>
<keyword evidence="4" id="KW-1185">Reference proteome</keyword>